<keyword evidence="2" id="KW-1185">Reference proteome</keyword>
<accession>F3QVM1</accession>
<dbReference type="AlphaFoldDB" id="F3QVM1"/>
<organism evidence="1 2">
    <name type="scientific">Paraprevotella xylaniphila YIT 11841</name>
    <dbReference type="NCBI Taxonomy" id="762982"/>
    <lineage>
        <taxon>Bacteria</taxon>
        <taxon>Pseudomonadati</taxon>
        <taxon>Bacteroidota</taxon>
        <taxon>Bacteroidia</taxon>
        <taxon>Bacteroidales</taxon>
        <taxon>Prevotellaceae</taxon>
        <taxon>Paraprevotella</taxon>
    </lineage>
</organism>
<dbReference type="EMBL" id="AFBR01000065">
    <property type="protein sequence ID" value="EGG52802.1"/>
    <property type="molecule type" value="Genomic_DNA"/>
</dbReference>
<evidence type="ECO:0000313" key="1">
    <source>
        <dbReference type="EMBL" id="EGG52802.1"/>
    </source>
</evidence>
<protein>
    <submittedName>
        <fullName evidence="1">Conserved domain protein</fullName>
    </submittedName>
</protein>
<name>F3QVM1_9BACT</name>
<dbReference type="Proteomes" id="UP000005546">
    <property type="component" value="Unassembled WGS sequence"/>
</dbReference>
<gene>
    <name evidence="1" type="ORF">HMPREF9442_02247</name>
</gene>
<evidence type="ECO:0000313" key="2">
    <source>
        <dbReference type="Proteomes" id="UP000005546"/>
    </source>
</evidence>
<dbReference type="HOGENOM" id="CLU_2480553_0_0_10"/>
<reference evidence="1 2" key="1">
    <citation type="submission" date="2011-02" db="EMBL/GenBank/DDBJ databases">
        <authorList>
            <person name="Weinstock G."/>
            <person name="Sodergren E."/>
            <person name="Clifton S."/>
            <person name="Fulton L."/>
            <person name="Fulton B."/>
            <person name="Courtney L."/>
            <person name="Fronick C."/>
            <person name="Harrison M."/>
            <person name="Strong C."/>
            <person name="Farmer C."/>
            <person name="Delahaunty K."/>
            <person name="Markovic C."/>
            <person name="Hall O."/>
            <person name="Minx P."/>
            <person name="Tomlinson C."/>
            <person name="Mitreva M."/>
            <person name="Hou S."/>
            <person name="Chen J."/>
            <person name="Wollam A."/>
            <person name="Pepin K.H."/>
            <person name="Johnson M."/>
            <person name="Bhonagiri V."/>
            <person name="Zhang X."/>
            <person name="Suruliraj S."/>
            <person name="Warren W."/>
            <person name="Chinwalla A."/>
            <person name="Mardis E.R."/>
            <person name="Wilson R.K."/>
        </authorList>
    </citation>
    <scope>NUCLEOTIDE SEQUENCE [LARGE SCALE GENOMIC DNA]</scope>
    <source>
        <strain evidence="1 2">YIT 11841</strain>
    </source>
</reference>
<proteinExistence type="predicted"/>
<comment type="caution">
    <text evidence="1">The sequence shown here is derived from an EMBL/GenBank/DDBJ whole genome shotgun (WGS) entry which is preliminary data.</text>
</comment>
<sequence length="87" mass="10289">MLLSRISLPKSGFLSAERKIVWLKAENVSQQIGMGISEKWRENGMEWGIRPPEMKGFSFIWDGKAYKNTCHICHRFRLFCGRHWVLY</sequence>